<organism evidence="15 16">
    <name type="scientific">Cryptotermes secundus</name>
    <dbReference type="NCBI Taxonomy" id="105785"/>
    <lineage>
        <taxon>Eukaryota</taxon>
        <taxon>Metazoa</taxon>
        <taxon>Ecdysozoa</taxon>
        <taxon>Arthropoda</taxon>
        <taxon>Hexapoda</taxon>
        <taxon>Insecta</taxon>
        <taxon>Pterygota</taxon>
        <taxon>Neoptera</taxon>
        <taxon>Polyneoptera</taxon>
        <taxon>Dictyoptera</taxon>
        <taxon>Blattodea</taxon>
        <taxon>Blattoidea</taxon>
        <taxon>Termitoidae</taxon>
        <taxon>Kalotermitidae</taxon>
        <taxon>Cryptotermitinae</taxon>
        <taxon>Cryptotermes</taxon>
    </lineage>
</organism>
<dbReference type="OrthoDB" id="10253869at2759"/>
<keyword evidence="8" id="KW-0503">Monooxygenase</keyword>
<keyword evidence="15" id="KW-0436">Ligase</keyword>
<comment type="caution">
    <text evidence="15">The sequence shown here is derived from an EMBL/GenBank/DDBJ whole genome shotgun (WGS) entry which is preliminary data.</text>
</comment>
<keyword evidence="6" id="KW-0067">ATP-binding</keyword>
<evidence type="ECO:0000256" key="4">
    <source>
        <dbReference type="ARBA" id="ARBA00019043"/>
    </source>
</evidence>
<dbReference type="FunFam" id="3.30.300.30:FF:000007">
    <property type="entry name" value="4-coumarate--CoA ligase 2"/>
    <property type="match status" value="1"/>
</dbReference>
<feature type="domain" description="AMP-dependent synthetase/ligase" evidence="13">
    <location>
        <begin position="74"/>
        <end position="451"/>
    </location>
</feature>
<comment type="subcellular location">
    <subcellularLocation>
        <location evidence="1">Peroxisome</location>
    </subcellularLocation>
</comment>
<dbReference type="InterPro" id="IPR025110">
    <property type="entry name" value="AMP-bd_C"/>
</dbReference>
<dbReference type="InterPro" id="IPR020845">
    <property type="entry name" value="AMP-binding_CS"/>
</dbReference>
<dbReference type="InterPro" id="IPR045851">
    <property type="entry name" value="AMP-bd_C_sf"/>
</dbReference>
<dbReference type="Proteomes" id="UP000235965">
    <property type="component" value="Unassembled WGS sequence"/>
</dbReference>
<evidence type="ECO:0000256" key="2">
    <source>
        <dbReference type="ARBA" id="ARBA00006432"/>
    </source>
</evidence>
<sequence>MNSWSSVRMGCRVMRRMYSTVTSRSLVNDGNCASLRNDSVRSSSSHEQNIVKSPYLDITVPDINLIDFVWEMVDIYPDRTALVCALTGRRYTYAESRGIARRFAASLCRAGFKHGNVLAVVLPNVPEFPLVLFGALEAGMVVTTVNPVFTPEEIGKQLRDSGAVGVVTISDIYSKVSKAVAVLEAERKSKIPIILTPGLEDKAIPRGTINFQDMTHKGIDTSNLGAHNMLSPDSLVVLPYSSGTTGLPKGVKLSHRHLITNCLQVLSEPKICRAERATDDFREIVPALLPFYHIYGLLSLAIASLYCGAKVVTVPTFEPAQFISTVVKYKATALYLVPPVIQFMSSHPDVKTSDFETVRLVNSGAAPIGYNDVERLLEKAPHVEFTQGYGLTESSPAATILEKGSTNYKSCGKPIPNTEMKIVNMDTNMNLGPGEAGEVCIRGPQVMAGYHNNPQATAETIDPSGWLHTGDMGYYDEENDFYIVDRYKELIKVKGLQVAPAELEDILRSHPGVADAAVIGVPDQRSGEVPKAFIVSKGPKLTEDDVKKFMAGKVSRHKHLTGGAEFVTTIPRNPSGKILRKKLKEMYCK</sequence>
<proteinExistence type="inferred from homology"/>
<reference evidence="15 16" key="1">
    <citation type="submission" date="2017-12" db="EMBL/GenBank/DDBJ databases">
        <title>Hemimetabolous genomes reveal molecular basis of termite eusociality.</title>
        <authorList>
            <person name="Harrison M.C."/>
            <person name="Jongepier E."/>
            <person name="Robertson H.M."/>
            <person name="Arning N."/>
            <person name="Bitard-Feildel T."/>
            <person name="Chao H."/>
            <person name="Childers C.P."/>
            <person name="Dinh H."/>
            <person name="Doddapaneni H."/>
            <person name="Dugan S."/>
            <person name="Gowin J."/>
            <person name="Greiner C."/>
            <person name="Han Y."/>
            <person name="Hu H."/>
            <person name="Hughes D.S.T."/>
            <person name="Huylmans A.-K."/>
            <person name="Kemena C."/>
            <person name="Kremer L.P.M."/>
            <person name="Lee S.L."/>
            <person name="Lopez-Ezquerra A."/>
            <person name="Mallet L."/>
            <person name="Monroy-Kuhn J.M."/>
            <person name="Moser A."/>
            <person name="Murali S.C."/>
            <person name="Muzny D.M."/>
            <person name="Otani S."/>
            <person name="Piulachs M.-D."/>
            <person name="Poelchau M."/>
            <person name="Qu J."/>
            <person name="Schaub F."/>
            <person name="Wada-Katsumata A."/>
            <person name="Worley K.C."/>
            <person name="Xie Q."/>
            <person name="Ylla G."/>
            <person name="Poulsen M."/>
            <person name="Gibbs R.A."/>
            <person name="Schal C."/>
            <person name="Richards S."/>
            <person name="Belles X."/>
            <person name="Korb J."/>
            <person name="Bornberg-Bauer E."/>
        </authorList>
    </citation>
    <scope>NUCLEOTIDE SEQUENCE [LARGE SCALE GENOMIC DNA]</scope>
    <source>
        <tissue evidence="15">Whole body</tissue>
    </source>
</reference>
<dbReference type="GO" id="GO:0046949">
    <property type="term" value="P:fatty-acyl-CoA biosynthetic process"/>
    <property type="evidence" value="ECO:0007669"/>
    <property type="project" value="TreeGrafter"/>
</dbReference>
<evidence type="ECO:0000259" key="14">
    <source>
        <dbReference type="Pfam" id="PF13193"/>
    </source>
</evidence>
<dbReference type="Gene3D" id="3.30.300.30">
    <property type="match status" value="1"/>
</dbReference>
<accession>A0A2J7RB11</accession>
<keyword evidence="7" id="KW-0560">Oxidoreductase</keyword>
<dbReference type="GO" id="GO:0004497">
    <property type="term" value="F:monooxygenase activity"/>
    <property type="evidence" value="ECO:0007669"/>
    <property type="project" value="UniProtKB-KW"/>
</dbReference>
<keyword evidence="11" id="KW-0599">Photoprotein</keyword>
<evidence type="ECO:0000256" key="5">
    <source>
        <dbReference type="ARBA" id="ARBA00022741"/>
    </source>
</evidence>
<dbReference type="InterPro" id="IPR000873">
    <property type="entry name" value="AMP-dep_synth/lig_dom"/>
</dbReference>
<dbReference type="PANTHER" id="PTHR24096">
    <property type="entry name" value="LONG-CHAIN-FATTY-ACID--COA LIGASE"/>
    <property type="match status" value="1"/>
</dbReference>
<evidence type="ECO:0000259" key="13">
    <source>
        <dbReference type="Pfam" id="PF00501"/>
    </source>
</evidence>
<dbReference type="CDD" id="cd05911">
    <property type="entry name" value="Firefly_Luc_like"/>
    <property type="match status" value="1"/>
</dbReference>
<dbReference type="PANTHER" id="PTHR24096:SF422">
    <property type="entry name" value="BCDNA.GH02901"/>
    <property type="match status" value="1"/>
</dbReference>
<keyword evidence="10" id="KW-0455">Luminescence</keyword>
<evidence type="ECO:0000256" key="12">
    <source>
        <dbReference type="ARBA" id="ARBA00048497"/>
    </source>
</evidence>
<dbReference type="GO" id="GO:0004467">
    <property type="term" value="F:long-chain fatty acid-CoA ligase activity"/>
    <property type="evidence" value="ECO:0007669"/>
    <property type="project" value="TreeGrafter"/>
</dbReference>
<dbReference type="FunFam" id="3.40.50.12780:FF:000003">
    <property type="entry name" value="Long-chain-fatty-acid--CoA ligase FadD"/>
    <property type="match status" value="1"/>
</dbReference>
<evidence type="ECO:0000256" key="10">
    <source>
        <dbReference type="ARBA" id="ARBA00023223"/>
    </source>
</evidence>
<comment type="similarity">
    <text evidence="2">Belongs to the ATP-dependent AMP-binding enzyme family.</text>
</comment>
<evidence type="ECO:0000256" key="3">
    <source>
        <dbReference type="ARBA" id="ARBA00012532"/>
    </source>
</evidence>
<dbReference type="EC" id="1.13.12.7" evidence="3"/>
<gene>
    <name evidence="15" type="ORF">B7P43_G02390</name>
</gene>
<evidence type="ECO:0000313" key="16">
    <source>
        <dbReference type="Proteomes" id="UP000235965"/>
    </source>
</evidence>
<evidence type="ECO:0000256" key="9">
    <source>
        <dbReference type="ARBA" id="ARBA00023140"/>
    </source>
</evidence>
<keyword evidence="16" id="KW-1185">Reference proteome</keyword>
<dbReference type="Pfam" id="PF13193">
    <property type="entry name" value="AMP-binding_C"/>
    <property type="match status" value="1"/>
</dbReference>
<dbReference type="Pfam" id="PF00501">
    <property type="entry name" value="AMP-binding"/>
    <property type="match status" value="1"/>
</dbReference>
<dbReference type="GO" id="GO:0005777">
    <property type="term" value="C:peroxisome"/>
    <property type="evidence" value="ECO:0007669"/>
    <property type="project" value="UniProtKB-SubCell"/>
</dbReference>
<protein>
    <recommendedName>
        <fullName evidence="4">Luciferin 4-monooxygenase</fullName>
        <ecNumber evidence="3">1.13.12.7</ecNumber>
    </recommendedName>
</protein>
<feature type="domain" description="AMP-binding enzyme C-terminal" evidence="14">
    <location>
        <begin position="502"/>
        <end position="577"/>
    </location>
</feature>
<dbReference type="Gene3D" id="3.40.50.12780">
    <property type="entry name" value="N-terminal domain of ligase-like"/>
    <property type="match status" value="1"/>
</dbReference>
<dbReference type="AlphaFoldDB" id="A0A2J7RB11"/>
<dbReference type="SUPFAM" id="SSF56801">
    <property type="entry name" value="Acetyl-CoA synthetase-like"/>
    <property type="match status" value="1"/>
</dbReference>
<keyword evidence="5" id="KW-0547">Nucleotide-binding</keyword>
<dbReference type="PROSITE" id="PS00455">
    <property type="entry name" value="AMP_BINDING"/>
    <property type="match status" value="1"/>
</dbReference>
<evidence type="ECO:0000256" key="7">
    <source>
        <dbReference type="ARBA" id="ARBA00023002"/>
    </source>
</evidence>
<evidence type="ECO:0000313" key="15">
    <source>
        <dbReference type="EMBL" id="PNF38011.1"/>
    </source>
</evidence>
<evidence type="ECO:0000256" key="8">
    <source>
        <dbReference type="ARBA" id="ARBA00023033"/>
    </source>
</evidence>
<dbReference type="GO" id="GO:0008218">
    <property type="term" value="P:bioluminescence"/>
    <property type="evidence" value="ECO:0007669"/>
    <property type="project" value="UniProtKB-KW"/>
</dbReference>
<dbReference type="EMBL" id="NEVH01006564">
    <property type="protein sequence ID" value="PNF38011.1"/>
    <property type="molecule type" value="Genomic_DNA"/>
</dbReference>
<dbReference type="GO" id="GO:0005524">
    <property type="term" value="F:ATP binding"/>
    <property type="evidence" value="ECO:0007669"/>
    <property type="project" value="UniProtKB-KW"/>
</dbReference>
<evidence type="ECO:0000256" key="6">
    <source>
        <dbReference type="ARBA" id="ARBA00022840"/>
    </source>
</evidence>
<keyword evidence="9" id="KW-0576">Peroxisome</keyword>
<evidence type="ECO:0000256" key="11">
    <source>
        <dbReference type="ARBA" id="ARBA00023262"/>
    </source>
</evidence>
<comment type="catalytic activity">
    <reaction evidence="12">
        <text>firefly D-luciferin + ATP + O2 = firefly oxyluciferin + hnu + AMP + CO2 + diphosphate</text>
        <dbReference type="Rhea" id="RHEA:10732"/>
        <dbReference type="ChEBI" id="CHEBI:15379"/>
        <dbReference type="ChEBI" id="CHEBI:16526"/>
        <dbReference type="ChEBI" id="CHEBI:16792"/>
        <dbReference type="ChEBI" id="CHEBI:30212"/>
        <dbReference type="ChEBI" id="CHEBI:30616"/>
        <dbReference type="ChEBI" id="CHEBI:33019"/>
        <dbReference type="ChEBI" id="CHEBI:58038"/>
        <dbReference type="ChEBI" id="CHEBI:456215"/>
        <dbReference type="EC" id="1.13.12.7"/>
    </reaction>
</comment>
<dbReference type="InterPro" id="IPR042099">
    <property type="entry name" value="ANL_N_sf"/>
</dbReference>
<name>A0A2J7RB11_9NEOP</name>
<evidence type="ECO:0000256" key="1">
    <source>
        <dbReference type="ARBA" id="ARBA00004275"/>
    </source>
</evidence>